<feature type="binding site" evidence="2">
    <location>
        <position position="66"/>
    </location>
    <ligand>
        <name>Cu cation</name>
        <dbReference type="ChEBI" id="CHEBI:23378"/>
    </ligand>
</feature>
<keyword evidence="3" id="KW-1015">Disulfide bond</keyword>
<dbReference type="Proteomes" id="UP000254519">
    <property type="component" value="Unassembled WGS sequence"/>
</dbReference>
<feature type="signal peptide" evidence="4">
    <location>
        <begin position="1"/>
        <end position="18"/>
    </location>
</feature>
<feature type="binding site" evidence="2">
    <location>
        <position position="62"/>
    </location>
    <ligand>
        <name>Cu cation</name>
        <dbReference type="ChEBI" id="CHEBI:23378"/>
    </ligand>
</feature>
<dbReference type="PANTHER" id="PTHR12151:SF25">
    <property type="entry name" value="LINALOOL DEHYDRATASE_ISOMERASE DOMAIN-CONTAINING PROTEIN"/>
    <property type="match status" value="1"/>
</dbReference>
<feature type="chain" id="PRO_5039320274" evidence="4">
    <location>
        <begin position="19"/>
        <end position="189"/>
    </location>
</feature>
<dbReference type="SUPFAM" id="SSF52833">
    <property type="entry name" value="Thioredoxin-like"/>
    <property type="match status" value="1"/>
</dbReference>
<feature type="binding site" evidence="2">
    <location>
        <position position="152"/>
    </location>
    <ligand>
        <name>Cu cation</name>
        <dbReference type="ChEBI" id="CHEBI:23378"/>
    </ligand>
</feature>
<name>A0A380C794_SPOPA</name>
<keyword evidence="4" id="KW-0732">Signal</keyword>
<organism evidence="5 6">
    <name type="scientific">Sporosarcina pasteurii</name>
    <name type="common">Bacillus pasteurii</name>
    <dbReference type="NCBI Taxonomy" id="1474"/>
    <lineage>
        <taxon>Bacteria</taxon>
        <taxon>Bacillati</taxon>
        <taxon>Bacillota</taxon>
        <taxon>Bacilli</taxon>
        <taxon>Bacillales</taxon>
        <taxon>Caryophanaceae</taxon>
        <taxon>Sporosarcina</taxon>
    </lineage>
</organism>
<dbReference type="Gene3D" id="3.40.30.10">
    <property type="entry name" value="Glutaredoxin"/>
    <property type="match status" value="1"/>
</dbReference>
<protein>
    <submittedName>
        <fullName evidence="5">BsSco</fullName>
    </submittedName>
</protein>
<dbReference type="RefSeq" id="WP_115362446.1">
    <property type="nucleotide sequence ID" value="NZ_CP038012.1"/>
</dbReference>
<dbReference type="PROSITE" id="PS51257">
    <property type="entry name" value="PROKAR_LIPOPROTEIN"/>
    <property type="match status" value="1"/>
</dbReference>
<dbReference type="InterPro" id="IPR003782">
    <property type="entry name" value="SCO1/SenC"/>
</dbReference>
<dbReference type="PANTHER" id="PTHR12151">
    <property type="entry name" value="ELECTRON TRANSPORT PROTIN SCO1/SENC FAMILY MEMBER"/>
    <property type="match status" value="1"/>
</dbReference>
<dbReference type="EMBL" id="UGYZ01000002">
    <property type="protein sequence ID" value="SUJ14175.1"/>
    <property type="molecule type" value="Genomic_DNA"/>
</dbReference>
<feature type="disulfide bond" description="Redox-active" evidence="3">
    <location>
        <begin position="62"/>
        <end position="66"/>
    </location>
</feature>
<dbReference type="OrthoDB" id="9811998at2"/>
<dbReference type="CDD" id="cd02968">
    <property type="entry name" value="SCO"/>
    <property type="match status" value="1"/>
</dbReference>
<dbReference type="AlphaFoldDB" id="A0A380C794"/>
<proteinExistence type="inferred from homology"/>
<evidence type="ECO:0000256" key="1">
    <source>
        <dbReference type="ARBA" id="ARBA00010996"/>
    </source>
</evidence>
<dbReference type="Pfam" id="PF02630">
    <property type="entry name" value="SCO1-SenC"/>
    <property type="match status" value="1"/>
</dbReference>
<dbReference type="GO" id="GO:0046872">
    <property type="term" value="F:metal ion binding"/>
    <property type="evidence" value="ECO:0007669"/>
    <property type="project" value="UniProtKB-KW"/>
</dbReference>
<evidence type="ECO:0000313" key="6">
    <source>
        <dbReference type="Proteomes" id="UP000254519"/>
    </source>
</evidence>
<sequence>MKFRLVGYLLVLSTILLAACNSSSMPIERIETFTFTNQNGDAYGMEDLHGNVWIANFIFTSCQTVCQPMTAETASLQEKLKAKGLPVTFISFTVDPEVDTPERLHSFVMDFTNDLSNWHLLTGYSPDDIEIFAREHFKTIVHKPPSSSQVIHSSNYYLVDQEGHLMGEYNFIDTTYYESLVTDIEKILK</sequence>
<comment type="similarity">
    <text evidence="1">Belongs to the SCO1/2 family.</text>
</comment>
<keyword evidence="6" id="KW-1185">Reference proteome</keyword>
<keyword evidence="2" id="KW-0186">Copper</keyword>
<evidence type="ECO:0000256" key="4">
    <source>
        <dbReference type="SAM" id="SignalP"/>
    </source>
</evidence>
<evidence type="ECO:0000313" key="5">
    <source>
        <dbReference type="EMBL" id="SUJ14175.1"/>
    </source>
</evidence>
<gene>
    <name evidence="5" type="primary">ypmQ_2</name>
    <name evidence="5" type="ORF">NCTC4822_02386</name>
</gene>
<reference evidence="5 6" key="1">
    <citation type="submission" date="2018-06" db="EMBL/GenBank/DDBJ databases">
        <authorList>
            <consortium name="Pathogen Informatics"/>
            <person name="Doyle S."/>
        </authorList>
    </citation>
    <scope>NUCLEOTIDE SEQUENCE [LARGE SCALE GENOMIC DNA]</scope>
    <source>
        <strain evidence="6">ATCC 11859 / DSM 33 / NCIB 8841 / NCTC 4822</strain>
    </source>
</reference>
<dbReference type="InterPro" id="IPR036249">
    <property type="entry name" value="Thioredoxin-like_sf"/>
</dbReference>
<keyword evidence="2" id="KW-0479">Metal-binding</keyword>
<evidence type="ECO:0000256" key="3">
    <source>
        <dbReference type="PIRSR" id="PIRSR603782-2"/>
    </source>
</evidence>
<evidence type="ECO:0000256" key="2">
    <source>
        <dbReference type="PIRSR" id="PIRSR603782-1"/>
    </source>
</evidence>
<accession>A0A380C794</accession>